<dbReference type="AlphaFoldDB" id="A0ABD5HK12"/>
<protein>
    <submittedName>
        <fullName evidence="2">Uncharacterized protein</fullName>
    </submittedName>
</protein>
<accession>A0ABD5HK12</accession>
<evidence type="ECO:0000313" key="1">
    <source>
        <dbReference type="EMBL" id="MDC0694834.1"/>
    </source>
</evidence>
<reference evidence="2 4" key="2">
    <citation type="submission" date="2023-10" db="EMBL/GenBank/DDBJ databases">
        <title>Fecal carriage and genetic characteristics of carbapenem-resistant Enterobacterales among healthy adults from four provinces of China.</title>
        <authorList>
            <person name="Li Y."/>
            <person name="Zhang R."/>
        </authorList>
    </citation>
    <scope>NUCLEOTIDE SEQUENCE [LARGE SCALE GENOMIC DNA]</scope>
    <source>
        <strain evidence="2 4">HN-157</strain>
    </source>
</reference>
<gene>
    <name evidence="1" type="ORF">PIK62_19795</name>
    <name evidence="2" type="ORF">RYZ49_18735</name>
</gene>
<dbReference type="EMBL" id="JAQNDI010000012">
    <property type="protein sequence ID" value="MDC0694834.1"/>
    <property type="molecule type" value="Genomic_DNA"/>
</dbReference>
<comment type="caution">
    <text evidence="2">The sequence shown here is derived from an EMBL/GenBank/DDBJ whole genome shotgun (WGS) entry which is preliminary data.</text>
</comment>
<dbReference type="RefSeq" id="WP_224326043.1">
    <property type="nucleotide sequence ID" value="NZ_AP035775.1"/>
</dbReference>
<evidence type="ECO:0000313" key="4">
    <source>
        <dbReference type="Proteomes" id="UP001287436"/>
    </source>
</evidence>
<sequence>MMRFRFLIPLLLLLATSARSIADSLVYIWQRVWQGGHAAALRESHDLFSTLRVLGLQIHPREGARIARVNTSLLQRDGRPVWLVVRLDGSWTRQLFFRK</sequence>
<proteinExistence type="predicted"/>
<dbReference type="EMBL" id="JAWPBP010000017">
    <property type="protein sequence ID" value="MDW2717846.1"/>
    <property type="molecule type" value="Genomic_DNA"/>
</dbReference>
<reference evidence="1 3" key="1">
    <citation type="submission" date="2023-01" db="EMBL/GenBank/DDBJ databases">
        <authorList>
            <person name="Dale J."/>
        </authorList>
    </citation>
    <scope>NUCLEOTIDE SEQUENCE [LARGE SCALE GENOMIC DNA]</scope>
    <source>
        <strain evidence="1 3">2022EL-01098</strain>
    </source>
</reference>
<dbReference type="Proteomes" id="UP001287436">
    <property type="component" value="Unassembled WGS sequence"/>
</dbReference>
<evidence type="ECO:0000313" key="3">
    <source>
        <dbReference type="Proteomes" id="UP001221816"/>
    </source>
</evidence>
<evidence type="ECO:0000313" key="2">
    <source>
        <dbReference type="EMBL" id="MDW2717846.1"/>
    </source>
</evidence>
<organism evidence="2 4">
    <name type="scientific">Klebsiella pasteurii</name>
    <dbReference type="NCBI Taxonomy" id="2587529"/>
    <lineage>
        <taxon>Bacteria</taxon>
        <taxon>Pseudomonadati</taxon>
        <taxon>Pseudomonadota</taxon>
        <taxon>Gammaproteobacteria</taxon>
        <taxon>Enterobacterales</taxon>
        <taxon>Enterobacteriaceae</taxon>
        <taxon>Klebsiella/Raoultella group</taxon>
        <taxon>Klebsiella</taxon>
    </lineage>
</organism>
<keyword evidence="3" id="KW-1185">Reference proteome</keyword>
<name>A0ABD5HK12_9ENTR</name>
<dbReference type="Proteomes" id="UP001221816">
    <property type="component" value="Unassembled WGS sequence"/>
</dbReference>